<dbReference type="EMBL" id="JAEQMY010000047">
    <property type="protein sequence ID" value="MBL0406644.1"/>
    <property type="molecule type" value="Genomic_DNA"/>
</dbReference>
<organism evidence="1 2">
    <name type="scientific">Microvirga aerilata</name>
    <dbReference type="NCBI Taxonomy" id="670292"/>
    <lineage>
        <taxon>Bacteria</taxon>
        <taxon>Pseudomonadati</taxon>
        <taxon>Pseudomonadota</taxon>
        <taxon>Alphaproteobacteria</taxon>
        <taxon>Hyphomicrobiales</taxon>
        <taxon>Methylobacteriaceae</taxon>
        <taxon>Microvirga</taxon>
    </lineage>
</organism>
<feature type="non-terminal residue" evidence="1">
    <location>
        <position position="1"/>
    </location>
</feature>
<reference evidence="1" key="1">
    <citation type="submission" date="2021-01" db="EMBL/GenBank/DDBJ databases">
        <title>Microvirga sp.</title>
        <authorList>
            <person name="Kim M.K."/>
        </authorList>
    </citation>
    <scope>NUCLEOTIDE SEQUENCE</scope>
    <source>
        <strain evidence="1">5420S-16</strain>
    </source>
</reference>
<evidence type="ECO:0000313" key="1">
    <source>
        <dbReference type="EMBL" id="MBL0406644.1"/>
    </source>
</evidence>
<dbReference type="AlphaFoldDB" id="A0A936ZL56"/>
<keyword evidence="2" id="KW-1185">Reference proteome</keyword>
<gene>
    <name evidence="1" type="ORF">JKG68_22065</name>
</gene>
<evidence type="ECO:0000313" key="2">
    <source>
        <dbReference type="Proteomes" id="UP000605848"/>
    </source>
</evidence>
<name>A0A936ZL56_9HYPH</name>
<dbReference type="Proteomes" id="UP000605848">
    <property type="component" value="Unassembled WGS sequence"/>
</dbReference>
<accession>A0A936ZL56</accession>
<sequence>SKMFVAERLGQSPAIDPARVSRAVEFTRFPACGELSEHPDDREGRLVQAADLIGQLGDPLYVKKANALYYEFEEIGLNHQLGYTSPADLVERYPDFYWNSISPHLKEAVGYLNITTSGRQWIANLHSHIFCAEHSFALMGPQR</sequence>
<protein>
    <submittedName>
        <fullName evidence="1">Metal-dependent phosphohydrolase</fullName>
    </submittedName>
</protein>
<comment type="caution">
    <text evidence="1">The sequence shown here is derived from an EMBL/GenBank/DDBJ whole genome shotgun (WGS) entry which is preliminary data.</text>
</comment>
<proteinExistence type="predicted"/>